<feature type="transmembrane region" description="Helical" evidence="11">
    <location>
        <begin position="136"/>
        <end position="157"/>
    </location>
</feature>
<keyword evidence="3" id="KW-0337">GPI-anchor biosynthesis</keyword>
<keyword evidence="4" id="KW-0328">Glycosyltransferase</keyword>
<evidence type="ECO:0000256" key="4">
    <source>
        <dbReference type="ARBA" id="ARBA00022676"/>
    </source>
</evidence>
<comment type="caution">
    <text evidence="12">The sequence shown here is derived from an EMBL/GenBank/DDBJ whole genome shotgun (WGS) entry which is preliminary data.</text>
</comment>
<keyword evidence="13" id="KW-1185">Reference proteome</keyword>
<gene>
    <name evidence="12" type="ORF">GCM10009760_03050</name>
</gene>
<sequence>MSTRLSDPRAAAPDSGPSARPARGIAHAPARIPQRLLAAARHAAPALIGYLLVRALAVGVLLHWHAQRLPHGQSNLHYLSTLWDAVWYQNIAVHGYAGTAPTAGPYGLYQPYAFFPVYSMLIRTVCWVLPLSVNHAALLIAWGSALLAAWGIFAVAAKLYGRRAGVIAAVLWGVTPYAVVESLAYSELPFTALAAWAMYAAVTRRWVWAGVLSTLAGLTRPTGVAVAAAVGIGAVCALGLQWWKDRRGELAEEDRLAWWRPLLGAAVAPLGFVGFIVWVGSVKGRWDAYFRIQDAWQSHFDFGRSTYHSIRTMLTVAGPVWMTDVVVTGVLAGSVLLFAVCLLQRQPPTLLVYSAMMLLLALGDAAYFNSRARFLVPAFALLFPLAAALARVRTKGVAAVVLGSAALCSAAYGGYVVFVYTNSP</sequence>
<keyword evidence="9 11" id="KW-0472">Membrane</keyword>
<proteinExistence type="predicted"/>
<evidence type="ECO:0000313" key="12">
    <source>
        <dbReference type="EMBL" id="GAA2130485.1"/>
    </source>
</evidence>
<reference evidence="12 13" key="1">
    <citation type="journal article" date="2019" name="Int. J. Syst. Evol. Microbiol.">
        <title>The Global Catalogue of Microorganisms (GCM) 10K type strain sequencing project: providing services to taxonomists for standard genome sequencing and annotation.</title>
        <authorList>
            <consortium name="The Broad Institute Genomics Platform"/>
            <consortium name="The Broad Institute Genome Sequencing Center for Infectious Disease"/>
            <person name="Wu L."/>
            <person name="Ma J."/>
        </authorList>
    </citation>
    <scope>NUCLEOTIDE SEQUENCE [LARGE SCALE GENOMIC DNA]</scope>
    <source>
        <strain evidence="12 13">JCM 14560</strain>
    </source>
</reference>
<feature type="transmembrane region" description="Helical" evidence="11">
    <location>
        <begin position="321"/>
        <end position="343"/>
    </location>
</feature>
<evidence type="ECO:0000256" key="7">
    <source>
        <dbReference type="ARBA" id="ARBA00022824"/>
    </source>
</evidence>
<evidence type="ECO:0000256" key="8">
    <source>
        <dbReference type="ARBA" id="ARBA00022989"/>
    </source>
</evidence>
<feature type="transmembrane region" description="Helical" evidence="11">
    <location>
        <begin position="350"/>
        <end position="368"/>
    </location>
</feature>
<evidence type="ECO:0000256" key="10">
    <source>
        <dbReference type="SAM" id="MobiDB-lite"/>
    </source>
</evidence>
<protein>
    <submittedName>
        <fullName evidence="12">Glycosyltransferase family 39 protein</fullName>
    </submittedName>
</protein>
<keyword evidence="5" id="KW-0808">Transferase</keyword>
<feature type="transmembrane region" description="Helical" evidence="11">
    <location>
        <begin position="223"/>
        <end position="242"/>
    </location>
</feature>
<dbReference type="PANTHER" id="PTHR12468:SF2">
    <property type="entry name" value="GPI MANNOSYLTRANSFERASE 2"/>
    <property type="match status" value="1"/>
</dbReference>
<keyword evidence="7" id="KW-0256">Endoplasmic reticulum</keyword>
<comment type="pathway">
    <text evidence="2">Glycolipid biosynthesis; glycosylphosphatidylinositol-anchor biosynthesis.</text>
</comment>
<dbReference type="RefSeq" id="WP_344459820.1">
    <property type="nucleotide sequence ID" value="NZ_BAAANT010000001.1"/>
</dbReference>
<feature type="transmembrane region" description="Helical" evidence="11">
    <location>
        <begin position="262"/>
        <end position="281"/>
    </location>
</feature>
<accession>A0ABN2YPQ0</accession>
<dbReference type="PANTHER" id="PTHR12468">
    <property type="entry name" value="GPI MANNOSYLTRANSFERASE 2"/>
    <property type="match status" value="1"/>
</dbReference>
<feature type="transmembrane region" description="Helical" evidence="11">
    <location>
        <begin position="163"/>
        <end position="180"/>
    </location>
</feature>
<feature type="transmembrane region" description="Helical" evidence="11">
    <location>
        <begin position="43"/>
        <end position="64"/>
    </location>
</feature>
<evidence type="ECO:0000256" key="1">
    <source>
        <dbReference type="ARBA" id="ARBA00004477"/>
    </source>
</evidence>
<dbReference type="Proteomes" id="UP001422759">
    <property type="component" value="Unassembled WGS sequence"/>
</dbReference>
<evidence type="ECO:0000256" key="11">
    <source>
        <dbReference type="SAM" id="Phobius"/>
    </source>
</evidence>
<evidence type="ECO:0000256" key="2">
    <source>
        <dbReference type="ARBA" id="ARBA00004687"/>
    </source>
</evidence>
<keyword evidence="8 11" id="KW-1133">Transmembrane helix</keyword>
<organism evidence="12 13">
    <name type="scientific">Kitasatospora kazusensis</name>
    <dbReference type="NCBI Taxonomy" id="407974"/>
    <lineage>
        <taxon>Bacteria</taxon>
        <taxon>Bacillati</taxon>
        <taxon>Actinomycetota</taxon>
        <taxon>Actinomycetes</taxon>
        <taxon>Kitasatosporales</taxon>
        <taxon>Streptomycetaceae</taxon>
        <taxon>Kitasatospora</taxon>
    </lineage>
</organism>
<comment type="subcellular location">
    <subcellularLocation>
        <location evidence="1">Endoplasmic reticulum membrane</location>
        <topology evidence="1">Multi-pass membrane protein</topology>
    </subcellularLocation>
</comment>
<evidence type="ECO:0000256" key="6">
    <source>
        <dbReference type="ARBA" id="ARBA00022692"/>
    </source>
</evidence>
<keyword evidence="6 11" id="KW-0812">Transmembrane</keyword>
<evidence type="ECO:0000256" key="9">
    <source>
        <dbReference type="ARBA" id="ARBA00023136"/>
    </source>
</evidence>
<name>A0ABN2YPQ0_9ACTN</name>
<feature type="region of interest" description="Disordered" evidence="10">
    <location>
        <begin position="1"/>
        <end position="24"/>
    </location>
</feature>
<evidence type="ECO:0000256" key="3">
    <source>
        <dbReference type="ARBA" id="ARBA00022502"/>
    </source>
</evidence>
<dbReference type="EMBL" id="BAAANT010000001">
    <property type="protein sequence ID" value="GAA2130485.1"/>
    <property type="molecule type" value="Genomic_DNA"/>
</dbReference>
<feature type="transmembrane region" description="Helical" evidence="11">
    <location>
        <begin position="374"/>
        <end position="390"/>
    </location>
</feature>
<evidence type="ECO:0000313" key="13">
    <source>
        <dbReference type="Proteomes" id="UP001422759"/>
    </source>
</evidence>
<dbReference type="InterPro" id="IPR007315">
    <property type="entry name" value="PIG-V/Gpi18"/>
</dbReference>
<evidence type="ECO:0000256" key="5">
    <source>
        <dbReference type="ARBA" id="ARBA00022679"/>
    </source>
</evidence>
<feature type="transmembrane region" description="Helical" evidence="11">
    <location>
        <begin position="397"/>
        <end position="420"/>
    </location>
</feature>